<dbReference type="InterPro" id="IPR054655">
    <property type="entry name" value="XrtV-like"/>
</dbReference>
<protein>
    <submittedName>
        <fullName evidence="2">Uncharacterized protein</fullName>
    </submittedName>
</protein>
<keyword evidence="1" id="KW-1133">Transmembrane helix</keyword>
<evidence type="ECO:0000313" key="3">
    <source>
        <dbReference type="Proteomes" id="UP000759103"/>
    </source>
</evidence>
<feature type="transmembrane region" description="Helical" evidence="1">
    <location>
        <begin position="6"/>
        <end position="21"/>
    </location>
</feature>
<reference evidence="2 3" key="1">
    <citation type="submission" date="2021-07" db="EMBL/GenBank/DDBJ databases">
        <title>Sphingomonas sp.</title>
        <authorList>
            <person name="Feng G."/>
            <person name="Li J."/>
            <person name="Pan M."/>
        </authorList>
    </citation>
    <scope>NUCLEOTIDE SEQUENCE [LARGE SCALE GENOMIC DNA]</scope>
    <source>
        <strain evidence="2 3">RRHST34</strain>
    </source>
</reference>
<dbReference type="Proteomes" id="UP000759103">
    <property type="component" value="Unassembled WGS sequence"/>
</dbReference>
<dbReference type="EMBL" id="JAHXZN010000002">
    <property type="protein sequence ID" value="MBW6530828.1"/>
    <property type="molecule type" value="Genomic_DNA"/>
</dbReference>
<proteinExistence type="predicted"/>
<dbReference type="NCBIfam" id="NF045607">
    <property type="entry name" value="exo_Victor_syst"/>
    <property type="match status" value="1"/>
</dbReference>
<gene>
    <name evidence="2" type="ORF">KZ820_08780</name>
</gene>
<feature type="transmembrane region" description="Helical" evidence="1">
    <location>
        <begin position="56"/>
        <end position="73"/>
    </location>
</feature>
<keyword evidence="1" id="KW-0812">Transmembrane</keyword>
<keyword evidence="3" id="KW-1185">Reference proteome</keyword>
<sequence length="83" mass="9095">METAYDWVTLAIFAGLVVLFLQRSVSNDRQDSMLAYLAGAVICALANYFGNSGQHLLAIALIVANLIFILLVLKPIDLPTRRS</sequence>
<feature type="transmembrane region" description="Helical" evidence="1">
    <location>
        <begin position="33"/>
        <end position="50"/>
    </location>
</feature>
<organism evidence="2 3">
    <name type="scientific">Sphingomonas citri</name>
    <dbReference type="NCBI Taxonomy" id="2862499"/>
    <lineage>
        <taxon>Bacteria</taxon>
        <taxon>Pseudomonadati</taxon>
        <taxon>Pseudomonadota</taxon>
        <taxon>Alphaproteobacteria</taxon>
        <taxon>Sphingomonadales</taxon>
        <taxon>Sphingomonadaceae</taxon>
        <taxon>Sphingomonas</taxon>
    </lineage>
</organism>
<keyword evidence="1" id="KW-0472">Membrane</keyword>
<accession>A0ABS7BMP9</accession>
<evidence type="ECO:0000256" key="1">
    <source>
        <dbReference type="SAM" id="Phobius"/>
    </source>
</evidence>
<evidence type="ECO:0000313" key="2">
    <source>
        <dbReference type="EMBL" id="MBW6530828.1"/>
    </source>
</evidence>
<name>A0ABS7BMP9_9SPHN</name>
<dbReference type="RefSeq" id="WP_219748273.1">
    <property type="nucleotide sequence ID" value="NZ_JAHXZN010000002.1"/>
</dbReference>
<comment type="caution">
    <text evidence="2">The sequence shown here is derived from an EMBL/GenBank/DDBJ whole genome shotgun (WGS) entry which is preliminary data.</text>
</comment>